<dbReference type="RefSeq" id="WP_119864156.1">
    <property type="nucleotide sequence ID" value="NZ_CP016786.1"/>
</dbReference>
<feature type="transmembrane region" description="Helical" evidence="7">
    <location>
        <begin position="53"/>
        <end position="72"/>
    </location>
</feature>
<evidence type="ECO:0000256" key="4">
    <source>
        <dbReference type="ARBA" id="ARBA00022989"/>
    </source>
</evidence>
<keyword evidence="5 7" id="KW-0472">Membrane</keyword>
<dbReference type="EMBL" id="CP016786">
    <property type="protein sequence ID" value="ASW42022.1"/>
    <property type="molecule type" value="Genomic_DNA"/>
</dbReference>
<dbReference type="PANTHER" id="PTHR30509">
    <property type="entry name" value="P-HYDROXYBENZOIC ACID EFFLUX PUMP SUBUNIT-RELATED"/>
    <property type="match status" value="1"/>
</dbReference>
<keyword evidence="3 7" id="KW-0812">Transmembrane</keyword>
<dbReference type="OrthoDB" id="1653617at2"/>
<organism evidence="9 10">
    <name type="scientific">Clostridium isatidis</name>
    <dbReference type="NCBI Taxonomy" id="182773"/>
    <lineage>
        <taxon>Bacteria</taxon>
        <taxon>Bacillati</taxon>
        <taxon>Bacillota</taxon>
        <taxon>Clostridia</taxon>
        <taxon>Eubacteriales</taxon>
        <taxon>Clostridiaceae</taxon>
        <taxon>Clostridium</taxon>
    </lineage>
</organism>
<dbReference type="PANTHER" id="PTHR30509:SF9">
    <property type="entry name" value="MULTIDRUG RESISTANCE PROTEIN MDTO"/>
    <property type="match status" value="1"/>
</dbReference>
<keyword evidence="4 7" id="KW-1133">Transmembrane helix</keyword>
<evidence type="ECO:0000313" key="9">
    <source>
        <dbReference type="EMBL" id="ASW42022.1"/>
    </source>
</evidence>
<accession>A0A343J914</accession>
<dbReference type="KEGG" id="cia:BEN51_00400"/>
<feature type="transmembrane region" description="Helical" evidence="7">
    <location>
        <begin position="78"/>
        <end position="97"/>
    </location>
</feature>
<keyword evidence="10" id="KW-1185">Reference proteome</keyword>
<feature type="transmembrane region" description="Helical" evidence="7">
    <location>
        <begin position="104"/>
        <end position="123"/>
    </location>
</feature>
<proteinExistence type="inferred from homology"/>
<keyword evidence="2" id="KW-1003">Cell membrane</keyword>
<evidence type="ECO:0000256" key="7">
    <source>
        <dbReference type="SAM" id="Phobius"/>
    </source>
</evidence>
<reference evidence="9 10" key="1">
    <citation type="submission" date="2016-08" db="EMBL/GenBank/DDBJ databases">
        <title>Complete Genome Sequence Of The Indigo Reducing Clostridium isatidis DSM15098.</title>
        <authorList>
            <person name="Little G.T."/>
            <person name="Minton N.P."/>
        </authorList>
    </citation>
    <scope>NUCLEOTIDE SEQUENCE [LARGE SCALE GENOMIC DNA]</scope>
    <source>
        <strain evidence="9 10">DSM 15098</strain>
    </source>
</reference>
<dbReference type="AlphaFoldDB" id="A0A343J914"/>
<evidence type="ECO:0000256" key="3">
    <source>
        <dbReference type="ARBA" id="ARBA00022692"/>
    </source>
</evidence>
<evidence type="ECO:0000256" key="5">
    <source>
        <dbReference type="ARBA" id="ARBA00023136"/>
    </source>
</evidence>
<dbReference type="InterPro" id="IPR049453">
    <property type="entry name" value="Memb_transporter_dom"/>
</dbReference>
<comment type="subcellular location">
    <subcellularLocation>
        <location evidence="1">Cell membrane</location>
        <topology evidence="1">Multi-pass membrane protein</topology>
    </subcellularLocation>
</comment>
<gene>
    <name evidence="9" type="ORF">BEN51_00400</name>
</gene>
<evidence type="ECO:0000256" key="2">
    <source>
        <dbReference type="ARBA" id="ARBA00022475"/>
    </source>
</evidence>
<evidence type="ECO:0000256" key="6">
    <source>
        <dbReference type="ARBA" id="ARBA00043993"/>
    </source>
</evidence>
<sequence>MKHLALPHLGYRNLKTSLAVLICLLLIPKSLNAPIAAIISMQSTIEDSVKIGLNRLIGTFIGGVLGAIILILTIKLNLHSFSIIIASLGVCLIIYICNLIKKPAACTIASIVILIILIDPDIINPVRYAFQRTLETIVGVIIAIIINAIINPPKEKKQT</sequence>
<protein>
    <recommendedName>
        <fullName evidence="8">Integral membrane bound transporter domain-containing protein</fullName>
    </recommendedName>
</protein>
<dbReference type="GO" id="GO:0005886">
    <property type="term" value="C:plasma membrane"/>
    <property type="evidence" value="ECO:0007669"/>
    <property type="project" value="UniProtKB-SubCell"/>
</dbReference>
<evidence type="ECO:0000256" key="1">
    <source>
        <dbReference type="ARBA" id="ARBA00004651"/>
    </source>
</evidence>
<dbReference type="Proteomes" id="UP000264883">
    <property type="component" value="Chromosome"/>
</dbReference>
<evidence type="ECO:0000313" key="10">
    <source>
        <dbReference type="Proteomes" id="UP000264883"/>
    </source>
</evidence>
<feature type="transmembrane region" description="Helical" evidence="7">
    <location>
        <begin position="18"/>
        <end position="41"/>
    </location>
</feature>
<feature type="transmembrane region" description="Helical" evidence="7">
    <location>
        <begin position="129"/>
        <end position="150"/>
    </location>
</feature>
<comment type="similarity">
    <text evidence="6">Belongs to the YccS/YhfK family.</text>
</comment>
<name>A0A343J914_9CLOT</name>
<feature type="domain" description="Integral membrane bound transporter" evidence="8">
    <location>
        <begin position="26"/>
        <end position="146"/>
    </location>
</feature>
<evidence type="ECO:0000259" key="8">
    <source>
        <dbReference type="Pfam" id="PF13515"/>
    </source>
</evidence>
<dbReference type="Pfam" id="PF13515">
    <property type="entry name" value="FUSC_2"/>
    <property type="match status" value="1"/>
</dbReference>